<comment type="caution">
    <text evidence="2">The sequence shown here is derived from an EMBL/GenBank/DDBJ whole genome shotgun (WGS) entry which is preliminary data.</text>
</comment>
<evidence type="ECO:0000313" key="3">
    <source>
        <dbReference type="Proteomes" id="UP001383192"/>
    </source>
</evidence>
<evidence type="ECO:0000256" key="1">
    <source>
        <dbReference type="SAM" id="Coils"/>
    </source>
</evidence>
<dbReference type="EMBL" id="JAYKXP010000060">
    <property type="protein sequence ID" value="KAK7033637.1"/>
    <property type="molecule type" value="Genomic_DNA"/>
</dbReference>
<reference evidence="2 3" key="1">
    <citation type="submission" date="2024-01" db="EMBL/GenBank/DDBJ databases">
        <title>A draft genome for a cacao thread blight-causing isolate of Paramarasmius palmivorus.</title>
        <authorList>
            <person name="Baruah I.K."/>
            <person name="Bukari Y."/>
            <person name="Amoako-Attah I."/>
            <person name="Meinhardt L.W."/>
            <person name="Bailey B.A."/>
            <person name="Cohen S.P."/>
        </authorList>
    </citation>
    <scope>NUCLEOTIDE SEQUENCE [LARGE SCALE GENOMIC DNA]</scope>
    <source>
        <strain evidence="2 3">GH-12</strain>
    </source>
</reference>
<organism evidence="2 3">
    <name type="scientific">Paramarasmius palmivorus</name>
    <dbReference type="NCBI Taxonomy" id="297713"/>
    <lineage>
        <taxon>Eukaryota</taxon>
        <taxon>Fungi</taxon>
        <taxon>Dikarya</taxon>
        <taxon>Basidiomycota</taxon>
        <taxon>Agaricomycotina</taxon>
        <taxon>Agaricomycetes</taxon>
        <taxon>Agaricomycetidae</taxon>
        <taxon>Agaricales</taxon>
        <taxon>Marasmiineae</taxon>
        <taxon>Marasmiaceae</taxon>
        <taxon>Paramarasmius</taxon>
    </lineage>
</organism>
<sequence>MAYFSGSRYLTFNQCYFTAARDVFFEQRPVFVTSAEAVPKTMDYKTVSVGDIILSQPVTDAHELELPLCNVSPALQRLKASNPFKMRLEQKTVKVIRTVQTARIVGQGLDSERFTMVSYRSLNPGSMDDFLVWKRDYDLFAKARHANILQLFGLTSSGMHGLLFHEEFITMKCASQQYQNHRSDPFVYSYLTFKYLVTAEEVYRFSPGVFKGSIETSQWLYNPKNQTFTFFSMEPVKNYTGSSPPLLGPFFSDSLGDGRSFDGIQISGPIPTSFEEAQFIVDPVTRMASDYLKSIAWIGLREEVVRPLKQKMIPFGVVISKSTSGHLGPILGTIPLRRLEMPQWHFLSTHSFWPGSQVRHEMDKSPGSSKFRLIFGPHQGLEGAIVLRFSLTCPYKSRIENRAAFLSQCFRFCEQCASDTNCVFVDYVQVEISAEMSLRPLPAPLYLFVYPMQPQTVDGTIYTAWPKENSYFWSFDPTGGCRVPEDDHRFYGLPALDISVSVGTRWNVRHYRAVRGYLEMKGYDLLGVKYAEEHGYPILDLPNCDLEVDVILRLKKSEKLFGSHRTNLRIFYPGMPHSELDDVVSELEHPLLPRVTFNTLEPRVMELFLDFAHNQRFPTLANETTSTLDMLEEEARRYNNLIAQREIEKVKPSADRLQ</sequence>
<evidence type="ECO:0000313" key="2">
    <source>
        <dbReference type="EMBL" id="KAK7033637.1"/>
    </source>
</evidence>
<dbReference type="Proteomes" id="UP001383192">
    <property type="component" value="Unassembled WGS sequence"/>
</dbReference>
<name>A0AAW0C3S9_9AGAR</name>
<proteinExistence type="predicted"/>
<feature type="coiled-coil region" evidence="1">
    <location>
        <begin position="621"/>
        <end position="648"/>
    </location>
</feature>
<gene>
    <name evidence="2" type="ORF">VNI00_012637</name>
</gene>
<protein>
    <submittedName>
        <fullName evidence="2">Uncharacterized protein</fullName>
    </submittedName>
</protein>
<accession>A0AAW0C3S9</accession>
<keyword evidence="3" id="KW-1185">Reference proteome</keyword>
<dbReference type="AlphaFoldDB" id="A0AAW0C3S9"/>
<keyword evidence="1" id="KW-0175">Coiled coil</keyword>